<dbReference type="SUPFAM" id="SSF52047">
    <property type="entry name" value="RNI-like"/>
    <property type="match status" value="1"/>
</dbReference>
<dbReference type="EMBL" id="JARAKH010000034">
    <property type="protein sequence ID" value="KAK8384940.1"/>
    <property type="molecule type" value="Genomic_DNA"/>
</dbReference>
<protein>
    <submittedName>
        <fullName evidence="2">Uncharacterized protein</fullName>
    </submittedName>
</protein>
<sequence length="643" mass="71119">MPLADLRLKITTTGRHTVTPAEDEGVGLVDPEGKERGEGEGGNLGSLLAHAAHPSLSPGQPPGPGCSLPPPFPSLLGAASTRKAGGKRGTKPGRRRGGERVPRHGLSASLRPPRACPLLFLSVVDKRPNPAPAMPPYKPVHTLRAFAKDKVLYNICAVILDEIYFGQDENWEIYGATLSVRLGLVRDIVTGALTPCLLEDILNTILSRDEAVEAVVRYLAIQVLLVEGVRSVNVGNFPEAYHTLVLHAVAKNGTGIHQLDLRGLWVKGEHKNALMRVLRKLSDIRKLTLRYTCDDDMLATLGKYSESLQKLDISGSHAITEEGVRKLCDYPSRVVMSKLSESLQIVDLGGPGSKGLPPSYASYLLLHLPQLVSLGSYEHTAAAVDLALQSRPEKKFGLRYMHDLITSHKRFMSVVSGCPKLTSVYFDCPKDKVVHNLDQLKELREIKMNKVRWSDVEIMLQKMGGRVRSLFLLSVFGQLDLVELGRLCPRLLRLELHNAMLLCSVDTHDTAFRQVRELFIYTNSISLSCVKLLLNQCVEAEHFALGDCGVLTDGLLHASLLQHSLRHVRHIWFGVAEHLTVQALQSLLEYCPQLTSVGNLAAWDVRPEHIDLLRVEMYLTNRDLTLHEVGPQDSEEWVPILVV</sequence>
<dbReference type="InterPro" id="IPR032675">
    <property type="entry name" value="LRR_dom_sf"/>
</dbReference>
<accession>A0AAW0TBB1</accession>
<dbReference type="Gene3D" id="3.80.10.10">
    <property type="entry name" value="Ribonuclease Inhibitor"/>
    <property type="match status" value="1"/>
</dbReference>
<feature type="region of interest" description="Disordered" evidence="1">
    <location>
        <begin position="1"/>
        <end position="107"/>
    </location>
</feature>
<organism evidence="2 3">
    <name type="scientific">Scylla paramamosain</name>
    <name type="common">Mud crab</name>
    <dbReference type="NCBI Taxonomy" id="85552"/>
    <lineage>
        <taxon>Eukaryota</taxon>
        <taxon>Metazoa</taxon>
        <taxon>Ecdysozoa</taxon>
        <taxon>Arthropoda</taxon>
        <taxon>Crustacea</taxon>
        <taxon>Multicrustacea</taxon>
        <taxon>Malacostraca</taxon>
        <taxon>Eumalacostraca</taxon>
        <taxon>Eucarida</taxon>
        <taxon>Decapoda</taxon>
        <taxon>Pleocyemata</taxon>
        <taxon>Brachyura</taxon>
        <taxon>Eubrachyura</taxon>
        <taxon>Portunoidea</taxon>
        <taxon>Portunidae</taxon>
        <taxon>Portuninae</taxon>
        <taxon>Scylla</taxon>
    </lineage>
</organism>
<evidence type="ECO:0000256" key="1">
    <source>
        <dbReference type="SAM" id="MobiDB-lite"/>
    </source>
</evidence>
<gene>
    <name evidence="2" type="ORF">O3P69_014480</name>
</gene>
<feature type="compositionally biased region" description="Pro residues" evidence="1">
    <location>
        <begin position="59"/>
        <end position="73"/>
    </location>
</feature>
<dbReference type="Proteomes" id="UP001487740">
    <property type="component" value="Unassembled WGS sequence"/>
</dbReference>
<proteinExistence type="predicted"/>
<keyword evidence="3" id="KW-1185">Reference proteome</keyword>
<reference evidence="2 3" key="1">
    <citation type="submission" date="2023-03" db="EMBL/GenBank/DDBJ databases">
        <title>High-quality genome of Scylla paramamosain provides insights in environmental adaptation.</title>
        <authorList>
            <person name="Zhang L."/>
        </authorList>
    </citation>
    <scope>NUCLEOTIDE SEQUENCE [LARGE SCALE GENOMIC DNA]</scope>
    <source>
        <strain evidence="2">LZ_2023a</strain>
        <tissue evidence="2">Muscle</tissue>
    </source>
</reference>
<evidence type="ECO:0000313" key="2">
    <source>
        <dbReference type="EMBL" id="KAK8384940.1"/>
    </source>
</evidence>
<dbReference type="AlphaFoldDB" id="A0AAW0TBB1"/>
<feature type="compositionally biased region" description="Basic residues" evidence="1">
    <location>
        <begin position="84"/>
        <end position="95"/>
    </location>
</feature>
<evidence type="ECO:0000313" key="3">
    <source>
        <dbReference type="Proteomes" id="UP001487740"/>
    </source>
</evidence>
<comment type="caution">
    <text evidence="2">The sequence shown here is derived from an EMBL/GenBank/DDBJ whole genome shotgun (WGS) entry which is preliminary data.</text>
</comment>
<name>A0AAW0TBB1_SCYPA</name>